<dbReference type="Proteomes" id="UP001177140">
    <property type="component" value="Unassembled WGS sequence"/>
</dbReference>
<evidence type="ECO:0000313" key="1">
    <source>
        <dbReference type="EMBL" id="MCL7039019.1"/>
    </source>
</evidence>
<dbReference type="SUPFAM" id="SSF82171">
    <property type="entry name" value="DPP6 N-terminal domain-like"/>
    <property type="match status" value="1"/>
</dbReference>
<sequence>MDEESRRGSIAFSTTYRTPVPLDIFSCPSMMPKDNERRMTDDKGDFYNFNGHEIPPAALKTLLKRTLFNGYCNETDVDSGDLSGMIFVSERDLELLHIALCHFNNNPPKVNVFSLANIFGTSDFDGVRMEDSGCIAGDHLIYVSTKEPATERRQPWTAVYKTNLTTGETDRLTPREHADLNPSVSPSGKKIAVASFEGKGGWDGAIEDLRTDIYVMNVEEPYDRTMVVRNGGWPTWGSEDIIFFHRKDEFWGVYQANTSQGGFASDAKRVTPPNIDGFTPAAIDANTVVVATVREKSSGLGAARKEAQFRHIEIFYTAKGPYESTKITQNNRPKADHYNPFVIDGGERIGYHRGRSEQLSFDQAARRPFQKLDCPVDDVSLFRVSGVFPTISKNGRLAFVDSEFKALWIAALDGLRIAYEEDEPNRVFSPVWNQNQHEDTLYVCVGPSFSAKREVNIYAIRHVSKFRRQSQSLTDGFNNAFPSSSPDGRKLVYRSTRDGYKNLYIMDARRGVLNGVQPMRLTNGNWTDTQCQWSPRGNWIVFSSTRDKPVDAPETDHGLDPGYFAVYLVKWDDPAVLVRVMTSGSDISGHVNHPIFSPDGRSIAVTSDLAASSVDPISLPFFEHSVRPYGDIFTVNIDPDDINENKDVKKFERVTHSRYENSPANWASFWAKDLHHIETSWNMSLFDDSDFSPSCPYAHPDGGESYHMTGHLILPRRCC</sequence>
<dbReference type="AlphaFoldDB" id="A0AA41VD39"/>
<proteinExistence type="predicted"/>
<name>A0AA41VD39_PAPNU</name>
<gene>
    <name evidence="1" type="ORF">MKW94_009503</name>
</gene>
<accession>A0AA41VD39</accession>
<comment type="caution">
    <text evidence="1">The sequence shown here is derived from an EMBL/GenBank/DDBJ whole genome shotgun (WGS) entry which is preliminary data.</text>
</comment>
<dbReference type="PANTHER" id="PTHR32161">
    <property type="entry name" value="DPP6 N-TERMINAL DOMAIN-LIKE PROTEIN"/>
    <property type="match status" value="1"/>
</dbReference>
<dbReference type="Gene3D" id="2.120.10.30">
    <property type="entry name" value="TolB, C-terminal domain"/>
    <property type="match status" value="2"/>
</dbReference>
<dbReference type="Pfam" id="PF07676">
    <property type="entry name" value="PD40"/>
    <property type="match status" value="4"/>
</dbReference>
<organism evidence="1 2">
    <name type="scientific">Papaver nudicaule</name>
    <name type="common">Iceland poppy</name>
    <dbReference type="NCBI Taxonomy" id="74823"/>
    <lineage>
        <taxon>Eukaryota</taxon>
        <taxon>Viridiplantae</taxon>
        <taxon>Streptophyta</taxon>
        <taxon>Embryophyta</taxon>
        <taxon>Tracheophyta</taxon>
        <taxon>Spermatophyta</taxon>
        <taxon>Magnoliopsida</taxon>
        <taxon>Ranunculales</taxon>
        <taxon>Papaveraceae</taxon>
        <taxon>Papaveroideae</taxon>
        <taxon>Papaver</taxon>
    </lineage>
</organism>
<keyword evidence="2" id="KW-1185">Reference proteome</keyword>
<reference evidence="1" key="1">
    <citation type="submission" date="2022-03" db="EMBL/GenBank/DDBJ databases">
        <title>A functionally conserved STORR gene fusion in Papaver species that diverged 16.8 million years ago.</title>
        <authorList>
            <person name="Catania T."/>
        </authorList>
    </citation>
    <scope>NUCLEOTIDE SEQUENCE</scope>
    <source>
        <strain evidence="1">S-191538</strain>
    </source>
</reference>
<dbReference type="InterPro" id="IPR011659">
    <property type="entry name" value="WD40"/>
</dbReference>
<protein>
    <submittedName>
        <fullName evidence="1">Uncharacterized protein</fullName>
    </submittedName>
</protein>
<evidence type="ECO:0000313" key="2">
    <source>
        <dbReference type="Proteomes" id="UP001177140"/>
    </source>
</evidence>
<dbReference type="InterPro" id="IPR011042">
    <property type="entry name" value="6-blade_b-propeller_TolB-like"/>
</dbReference>
<dbReference type="PANTHER" id="PTHR32161:SF21">
    <property type="entry name" value="OS03G0314500 PROTEIN"/>
    <property type="match status" value="1"/>
</dbReference>
<dbReference type="EMBL" id="JAJJMA010196794">
    <property type="protein sequence ID" value="MCL7039019.1"/>
    <property type="molecule type" value="Genomic_DNA"/>
</dbReference>